<dbReference type="AlphaFoldDB" id="A0A4R1Q1G9"/>
<name>A0A4R1Q1G9_9FIRM</name>
<protein>
    <recommendedName>
        <fullName evidence="4">DUF2225 domain-containing protein</fullName>
    </recommendedName>
</protein>
<dbReference type="InterPro" id="IPR018708">
    <property type="entry name" value="DUF2225"/>
</dbReference>
<feature type="region of interest" description="Disordered" evidence="1">
    <location>
        <begin position="222"/>
        <end position="242"/>
    </location>
</feature>
<accession>A0A4R1Q1G9</accession>
<evidence type="ECO:0008006" key="4">
    <source>
        <dbReference type="Google" id="ProtNLM"/>
    </source>
</evidence>
<dbReference type="Pfam" id="PF09986">
    <property type="entry name" value="DUF2225"/>
    <property type="match status" value="1"/>
</dbReference>
<dbReference type="RefSeq" id="WP_132077653.1">
    <property type="nucleotide sequence ID" value="NZ_DAMAKO010000007.1"/>
</dbReference>
<sequence>MAVEPIFTTDKDCPICKKTFAATMARSRLTMIKQDSDYCTYYKEVNPNFYAIWVCPHCGYAAMDTYFAEQTAAAVEKIRAFLTGREVNVNFSGRRTREQAIATYKLAIFYAELSSAQNSRLGALYLRLAWLYREGEEQEQEQLALDKARTYYEQALLKERLPIGNMSQMALEYLIGELLRRTGKVDMALTYLGKVVGNPLAKLENRVLQQAKAAWHQARDTKKQLAATAKESGQEAQQVSAN</sequence>
<dbReference type="EMBL" id="SLUI01000004">
    <property type="protein sequence ID" value="TCL38136.1"/>
    <property type="molecule type" value="Genomic_DNA"/>
</dbReference>
<organism evidence="2 3">
    <name type="scientific">Anaerospora hongkongensis</name>
    <dbReference type="NCBI Taxonomy" id="244830"/>
    <lineage>
        <taxon>Bacteria</taxon>
        <taxon>Bacillati</taxon>
        <taxon>Bacillota</taxon>
        <taxon>Negativicutes</taxon>
        <taxon>Selenomonadales</taxon>
        <taxon>Sporomusaceae</taxon>
        <taxon>Anaerospora</taxon>
    </lineage>
</organism>
<reference evidence="2 3" key="1">
    <citation type="submission" date="2019-03" db="EMBL/GenBank/DDBJ databases">
        <title>Genomic Encyclopedia of Type Strains, Phase IV (KMG-IV): sequencing the most valuable type-strain genomes for metagenomic binning, comparative biology and taxonomic classification.</title>
        <authorList>
            <person name="Goeker M."/>
        </authorList>
    </citation>
    <scope>NUCLEOTIDE SEQUENCE [LARGE SCALE GENOMIC DNA]</scope>
    <source>
        <strain evidence="2 3">DSM 15969</strain>
    </source>
</reference>
<evidence type="ECO:0000313" key="3">
    <source>
        <dbReference type="Proteomes" id="UP000295063"/>
    </source>
</evidence>
<evidence type="ECO:0000256" key="1">
    <source>
        <dbReference type="SAM" id="MobiDB-lite"/>
    </source>
</evidence>
<dbReference type="SUPFAM" id="SSF81901">
    <property type="entry name" value="HCP-like"/>
    <property type="match status" value="1"/>
</dbReference>
<keyword evidence="3" id="KW-1185">Reference proteome</keyword>
<evidence type="ECO:0000313" key="2">
    <source>
        <dbReference type="EMBL" id="TCL38136.1"/>
    </source>
</evidence>
<dbReference type="Proteomes" id="UP000295063">
    <property type="component" value="Unassembled WGS sequence"/>
</dbReference>
<proteinExistence type="predicted"/>
<gene>
    <name evidence="2" type="ORF">EV210_104103</name>
</gene>
<comment type="caution">
    <text evidence="2">The sequence shown here is derived from an EMBL/GenBank/DDBJ whole genome shotgun (WGS) entry which is preliminary data.</text>
</comment>
<dbReference type="OrthoDB" id="9780343at2"/>